<evidence type="ECO:0000313" key="2">
    <source>
        <dbReference type="EMBL" id="MPC35358.1"/>
    </source>
</evidence>
<evidence type="ECO:0000313" key="3">
    <source>
        <dbReference type="Proteomes" id="UP000324222"/>
    </source>
</evidence>
<sequence>MYVVVATRGLTLLDSEVVPESSPSRRAGGGRSGREWWGLSSGEAMLRSATSLSSNFRWPVSRPPPRRNHHGGGGILTTPNSVGGGWCSAEYLEQANSVGRRVRQTSDHHNTDREAQRASRLARDHASPRSRNQLLKWEEG</sequence>
<feature type="region of interest" description="Disordered" evidence="1">
    <location>
        <begin position="98"/>
        <end position="140"/>
    </location>
</feature>
<accession>A0A5B7EPY9</accession>
<comment type="caution">
    <text evidence="2">The sequence shown here is derived from an EMBL/GenBank/DDBJ whole genome shotgun (WGS) entry which is preliminary data.</text>
</comment>
<protein>
    <submittedName>
        <fullName evidence="2">Uncharacterized protein</fullName>
    </submittedName>
</protein>
<dbReference type="Proteomes" id="UP000324222">
    <property type="component" value="Unassembled WGS sequence"/>
</dbReference>
<organism evidence="2 3">
    <name type="scientific">Portunus trituberculatus</name>
    <name type="common">Swimming crab</name>
    <name type="synonym">Neptunus trituberculatus</name>
    <dbReference type="NCBI Taxonomy" id="210409"/>
    <lineage>
        <taxon>Eukaryota</taxon>
        <taxon>Metazoa</taxon>
        <taxon>Ecdysozoa</taxon>
        <taxon>Arthropoda</taxon>
        <taxon>Crustacea</taxon>
        <taxon>Multicrustacea</taxon>
        <taxon>Malacostraca</taxon>
        <taxon>Eumalacostraca</taxon>
        <taxon>Eucarida</taxon>
        <taxon>Decapoda</taxon>
        <taxon>Pleocyemata</taxon>
        <taxon>Brachyura</taxon>
        <taxon>Eubrachyura</taxon>
        <taxon>Portunoidea</taxon>
        <taxon>Portunidae</taxon>
        <taxon>Portuninae</taxon>
        <taxon>Portunus</taxon>
    </lineage>
</organism>
<dbReference type="AlphaFoldDB" id="A0A5B7EPY9"/>
<gene>
    <name evidence="2" type="ORF">E2C01_028781</name>
</gene>
<proteinExistence type="predicted"/>
<feature type="region of interest" description="Disordered" evidence="1">
    <location>
        <begin position="54"/>
        <end position="78"/>
    </location>
</feature>
<feature type="compositionally biased region" description="Basic and acidic residues" evidence="1">
    <location>
        <begin position="104"/>
        <end position="127"/>
    </location>
</feature>
<evidence type="ECO:0000256" key="1">
    <source>
        <dbReference type="SAM" id="MobiDB-lite"/>
    </source>
</evidence>
<dbReference type="EMBL" id="VSRR010003257">
    <property type="protein sequence ID" value="MPC35358.1"/>
    <property type="molecule type" value="Genomic_DNA"/>
</dbReference>
<reference evidence="2 3" key="1">
    <citation type="submission" date="2019-05" db="EMBL/GenBank/DDBJ databases">
        <title>Another draft genome of Portunus trituberculatus and its Hox gene families provides insights of decapod evolution.</title>
        <authorList>
            <person name="Jeong J.-H."/>
            <person name="Song I."/>
            <person name="Kim S."/>
            <person name="Choi T."/>
            <person name="Kim D."/>
            <person name="Ryu S."/>
            <person name="Kim W."/>
        </authorList>
    </citation>
    <scope>NUCLEOTIDE SEQUENCE [LARGE SCALE GENOMIC DNA]</scope>
    <source>
        <tissue evidence="2">Muscle</tissue>
    </source>
</reference>
<keyword evidence="3" id="KW-1185">Reference proteome</keyword>
<name>A0A5B7EPY9_PORTR</name>